<dbReference type="EMBL" id="RXOL01000003">
    <property type="protein sequence ID" value="RVQ66953.1"/>
    <property type="molecule type" value="Genomic_DNA"/>
</dbReference>
<evidence type="ECO:0000313" key="2">
    <source>
        <dbReference type="EMBL" id="RVQ66953.1"/>
    </source>
</evidence>
<dbReference type="PANTHER" id="PTHR47992">
    <property type="entry name" value="PROTEIN PHOSPHATASE"/>
    <property type="match status" value="1"/>
</dbReference>
<dbReference type="GO" id="GO:0004722">
    <property type="term" value="F:protein serine/threonine phosphatase activity"/>
    <property type="evidence" value="ECO:0007669"/>
    <property type="project" value="InterPro"/>
</dbReference>
<comment type="caution">
    <text evidence="2">The sequence shown here is derived from an EMBL/GenBank/DDBJ whole genome shotgun (WGS) entry which is preliminary data.</text>
</comment>
<dbReference type="SMART" id="SM00331">
    <property type="entry name" value="PP2C_SIG"/>
    <property type="match status" value="1"/>
</dbReference>
<proteinExistence type="predicted"/>
<dbReference type="CDD" id="cd00143">
    <property type="entry name" value="PP2Cc"/>
    <property type="match status" value="1"/>
</dbReference>
<dbReference type="PROSITE" id="PS51746">
    <property type="entry name" value="PPM_2"/>
    <property type="match status" value="1"/>
</dbReference>
<dbReference type="OrthoDB" id="9801841at2"/>
<dbReference type="Gene3D" id="3.60.40.10">
    <property type="entry name" value="PPM-type phosphatase domain"/>
    <property type="match status" value="1"/>
</dbReference>
<sequence length="239" mass="25415">MSPKFLSACQTNVGLRRKANEDNYLDRSNDGIWIVADGMGGHDAGEVASAMIIEAMRGISAGPDPKRTAQAAMDAIQAVQVELVELARDGVKPRTIGSTVVGLVIASGQYVCFWVGDSRILLVRDGAITRLTRDHSLVQDLIDAGLLAPADAEAHPDSNVITRAVGADKELVIDSASGTVKQGDLFLLASDGVTKVMAEEEMLQLLSTRNAKQATSIMGEMILERGAPDNFTSIVVRIL</sequence>
<accession>A0A437GX28</accession>
<evidence type="ECO:0000259" key="1">
    <source>
        <dbReference type="PROSITE" id="PS51746"/>
    </source>
</evidence>
<protein>
    <submittedName>
        <fullName evidence="2">Serine/threonine-protein phosphatase</fullName>
    </submittedName>
</protein>
<feature type="domain" description="PPM-type phosphatase" evidence="1">
    <location>
        <begin position="5"/>
        <end position="238"/>
    </location>
</feature>
<dbReference type="InterPro" id="IPR015655">
    <property type="entry name" value="PP2C"/>
</dbReference>
<organism evidence="2 3">
    <name type="scientific">Croceicoccus ponticola</name>
    <dbReference type="NCBI Taxonomy" id="2217664"/>
    <lineage>
        <taxon>Bacteria</taxon>
        <taxon>Pseudomonadati</taxon>
        <taxon>Pseudomonadota</taxon>
        <taxon>Alphaproteobacteria</taxon>
        <taxon>Sphingomonadales</taxon>
        <taxon>Erythrobacteraceae</taxon>
        <taxon>Croceicoccus</taxon>
    </lineage>
</organism>
<evidence type="ECO:0000313" key="3">
    <source>
        <dbReference type="Proteomes" id="UP000283003"/>
    </source>
</evidence>
<dbReference type="InterPro" id="IPR001932">
    <property type="entry name" value="PPM-type_phosphatase-like_dom"/>
</dbReference>
<reference evidence="2 3" key="1">
    <citation type="submission" date="2018-12" db="EMBL/GenBank/DDBJ databases">
        <title>Croceicoccus ponticola sp. nov., a lipolytic bacterium isolated from seawater.</title>
        <authorList>
            <person name="Yoon J.-H."/>
        </authorList>
    </citation>
    <scope>NUCLEOTIDE SEQUENCE [LARGE SCALE GENOMIC DNA]</scope>
    <source>
        <strain evidence="2 3">GM-16</strain>
    </source>
</reference>
<dbReference type="SMART" id="SM00332">
    <property type="entry name" value="PP2Cc"/>
    <property type="match status" value="1"/>
</dbReference>
<dbReference type="AlphaFoldDB" id="A0A437GX28"/>
<keyword evidence="3" id="KW-1185">Reference proteome</keyword>
<gene>
    <name evidence="2" type="ORF">EKN06_08370</name>
</gene>
<dbReference type="Proteomes" id="UP000283003">
    <property type="component" value="Unassembled WGS sequence"/>
</dbReference>
<dbReference type="SUPFAM" id="SSF81606">
    <property type="entry name" value="PP2C-like"/>
    <property type="match status" value="1"/>
</dbReference>
<dbReference type="InterPro" id="IPR036457">
    <property type="entry name" value="PPM-type-like_dom_sf"/>
</dbReference>
<dbReference type="RefSeq" id="WP_127612466.1">
    <property type="nucleotide sequence ID" value="NZ_RXOL01000003.1"/>
</dbReference>
<dbReference type="Pfam" id="PF13672">
    <property type="entry name" value="PP2C_2"/>
    <property type="match status" value="1"/>
</dbReference>
<name>A0A437GX28_9SPHN</name>